<name>A0A917KC25_9PROT</name>
<dbReference type="AlphaFoldDB" id="A0A917KC25"/>
<dbReference type="Proteomes" id="UP000661507">
    <property type="component" value="Unassembled WGS sequence"/>
</dbReference>
<evidence type="ECO:0000256" key="2">
    <source>
        <dbReference type="SAM" id="SignalP"/>
    </source>
</evidence>
<reference evidence="3" key="2">
    <citation type="submission" date="2020-09" db="EMBL/GenBank/DDBJ databases">
        <authorList>
            <person name="Sun Q."/>
            <person name="Zhou Y."/>
        </authorList>
    </citation>
    <scope>NUCLEOTIDE SEQUENCE</scope>
    <source>
        <strain evidence="3">CGMCC 1.3617</strain>
    </source>
</reference>
<feature type="compositionally biased region" description="Pro residues" evidence="1">
    <location>
        <begin position="43"/>
        <end position="54"/>
    </location>
</feature>
<evidence type="ECO:0000256" key="1">
    <source>
        <dbReference type="SAM" id="MobiDB-lite"/>
    </source>
</evidence>
<keyword evidence="2" id="KW-0732">Signal</keyword>
<reference evidence="3" key="1">
    <citation type="journal article" date="2014" name="Int. J. Syst. Evol. Microbiol.">
        <title>Complete genome sequence of Corynebacterium casei LMG S-19264T (=DSM 44701T), isolated from a smear-ripened cheese.</title>
        <authorList>
            <consortium name="US DOE Joint Genome Institute (JGI-PGF)"/>
            <person name="Walter F."/>
            <person name="Albersmeier A."/>
            <person name="Kalinowski J."/>
            <person name="Ruckert C."/>
        </authorList>
    </citation>
    <scope>NUCLEOTIDE SEQUENCE</scope>
    <source>
        <strain evidence="3">CGMCC 1.3617</strain>
    </source>
</reference>
<feature type="region of interest" description="Disordered" evidence="1">
    <location>
        <begin position="43"/>
        <end position="87"/>
    </location>
</feature>
<proteinExistence type="predicted"/>
<gene>
    <name evidence="3" type="ORF">GCM10011320_14560</name>
</gene>
<organism evidence="3 4">
    <name type="scientific">Neoroseomonas lacus</name>
    <dbReference type="NCBI Taxonomy" id="287609"/>
    <lineage>
        <taxon>Bacteria</taxon>
        <taxon>Pseudomonadati</taxon>
        <taxon>Pseudomonadota</taxon>
        <taxon>Alphaproteobacteria</taxon>
        <taxon>Acetobacterales</taxon>
        <taxon>Acetobacteraceae</taxon>
        <taxon>Neoroseomonas</taxon>
    </lineage>
</organism>
<evidence type="ECO:0008006" key="5">
    <source>
        <dbReference type="Google" id="ProtNLM"/>
    </source>
</evidence>
<feature type="signal peptide" evidence="2">
    <location>
        <begin position="1"/>
        <end position="36"/>
    </location>
</feature>
<evidence type="ECO:0000313" key="3">
    <source>
        <dbReference type="EMBL" id="GGJ08705.1"/>
    </source>
</evidence>
<sequence length="174" mass="18328">MNRKVRCTIERHDATLITMSRIAPLMSALCLLAACAAEAPVEPTLPPPPSPPPRTHASRSVPRPQPQPPAAGQSAPDAEAQRAGGPAAAAEAAWHVARDGVVGCADRAALDILRQAAEITPRLLAEARASGGCRTTFRINEWVLVGTEAATVRLRLTNGAPLTLWFQRGEVVAP</sequence>
<dbReference type="EMBL" id="BMKW01000003">
    <property type="protein sequence ID" value="GGJ08705.1"/>
    <property type="molecule type" value="Genomic_DNA"/>
</dbReference>
<evidence type="ECO:0000313" key="4">
    <source>
        <dbReference type="Proteomes" id="UP000661507"/>
    </source>
</evidence>
<keyword evidence="4" id="KW-1185">Reference proteome</keyword>
<dbReference type="PROSITE" id="PS51257">
    <property type="entry name" value="PROKAR_LIPOPROTEIN"/>
    <property type="match status" value="1"/>
</dbReference>
<protein>
    <recommendedName>
        <fullName evidence="5">Lipoprotein</fullName>
    </recommendedName>
</protein>
<feature type="chain" id="PRO_5037380670" description="Lipoprotein" evidence="2">
    <location>
        <begin position="37"/>
        <end position="174"/>
    </location>
</feature>
<feature type="compositionally biased region" description="Low complexity" evidence="1">
    <location>
        <begin position="70"/>
        <end position="87"/>
    </location>
</feature>
<dbReference type="RefSeq" id="WP_188966282.1">
    <property type="nucleotide sequence ID" value="NZ_BMKW01000003.1"/>
</dbReference>
<accession>A0A917KC25</accession>
<comment type="caution">
    <text evidence="3">The sequence shown here is derived from an EMBL/GenBank/DDBJ whole genome shotgun (WGS) entry which is preliminary data.</text>
</comment>